<feature type="region of interest" description="Disordered" evidence="1">
    <location>
        <begin position="171"/>
        <end position="193"/>
    </location>
</feature>
<name>A0A2R5GWH4_9STRA</name>
<feature type="region of interest" description="Disordered" evidence="1">
    <location>
        <begin position="231"/>
        <end position="291"/>
    </location>
</feature>
<organism evidence="2 3">
    <name type="scientific">Hondaea fermentalgiana</name>
    <dbReference type="NCBI Taxonomy" id="2315210"/>
    <lineage>
        <taxon>Eukaryota</taxon>
        <taxon>Sar</taxon>
        <taxon>Stramenopiles</taxon>
        <taxon>Bigyra</taxon>
        <taxon>Labyrinthulomycetes</taxon>
        <taxon>Thraustochytrida</taxon>
        <taxon>Thraustochytriidae</taxon>
        <taxon>Hondaea</taxon>
    </lineage>
</organism>
<proteinExistence type="predicted"/>
<feature type="non-terminal residue" evidence="2">
    <location>
        <position position="915"/>
    </location>
</feature>
<reference evidence="2 3" key="1">
    <citation type="submission" date="2017-12" db="EMBL/GenBank/DDBJ databases">
        <title>Sequencing, de novo assembly and annotation of complete genome of a new Thraustochytrid species, strain FCC1311.</title>
        <authorList>
            <person name="Sedici K."/>
            <person name="Godart F."/>
            <person name="Aiese Cigliano R."/>
            <person name="Sanseverino W."/>
            <person name="Barakat M."/>
            <person name="Ortet P."/>
            <person name="Marechal E."/>
            <person name="Cagnac O."/>
            <person name="Amato A."/>
        </authorList>
    </citation>
    <scope>NUCLEOTIDE SEQUENCE [LARGE SCALE GENOMIC DNA]</scope>
</reference>
<sequence length="915" mass="101828">MAYNTAFGNRSLGLVRADMVLLHTTARHNRSSTARLRSEPIDVYLQGSPAHRLRCNALVQEVFPDHPLPYPKAVLPVALDVGLELGLSLLPVLGSRAQAESTSESTRDLGFFQLPRVAAGFVQEQKQAHREKHGSNPSESEIITSFVKFLATKSARKVILEVVEATRQQRADASEAAHEGADATDEGSFAHSEAPSGLANVHVTLHDANDAEGHTGWVALASSFEDLLRPNRGQQSVPLPALPLTRSAPASWDPPAQPSKRPRGVPPLGRDALTGSLPLRNTRKGADERERAEQDLFRLLQSRYGFELDANANSEKSFTKMALMWNSIVNYPVLLGRDMSKFINKGLRYKNVSELRDYARFKRQHSQIPFDTRRDLKNASSELLMQDAVSVKAQAPEEPVISAAQQKQLQRLNCLLTSLNPDLRDVLLQDIFGRHRHLGSLDDIDLGATGLSPLRVLHKMPQVPIGTIASIAEASNQIAARAGQEWRTAEKLSPRLFCSSCKRRRLNKGHEGVPFGISGGCTLDQVIYTRHALCNFPRRYFEDFSVYTVKTDGELSAAQSRQVETFKQALAKIRNILGDATDLIITSFVKFLATKSARKVILEVVEVDNDSNAVQARRLNLNRLSYGELEKYRSSLPLRTTRKGADKRERAEQDLFRLLQARYGFEVDANTNSEKSFTKMALMWNSIVNYPVLLGSDMYRFINKGLRYKNVSELRDYARFKCQHSQIPFDKRRNPKNASSELLMKDAMSVEAQVPEEPVISAAQQKQLQRLNFLLANLNPDLRDVLLQDIFGRHRHLGSSDDIDSGATGLSPLLYTVKTDGELSAAQSRQVETFKQALAKICNIFGDATDLVFSLARAPSAAYSRSCIDDPEALRVSLLQDLVGAGPTQWVSNTIVDVFMKVLAAREHYKPDSIS</sequence>
<comment type="caution">
    <text evidence="2">The sequence shown here is derived from an EMBL/GenBank/DDBJ whole genome shotgun (WGS) entry which is preliminary data.</text>
</comment>
<feature type="compositionally biased region" description="Basic and acidic residues" evidence="1">
    <location>
        <begin position="171"/>
        <end position="181"/>
    </location>
</feature>
<gene>
    <name evidence="2" type="ORF">FCC1311_114032</name>
</gene>
<dbReference type="InParanoid" id="A0A2R5GWH4"/>
<accession>A0A2R5GWH4</accession>
<keyword evidence="3" id="KW-1185">Reference proteome</keyword>
<dbReference type="EMBL" id="BEYU01000388">
    <property type="protein sequence ID" value="GBG35180.1"/>
    <property type="molecule type" value="Genomic_DNA"/>
</dbReference>
<evidence type="ECO:0000313" key="3">
    <source>
        <dbReference type="Proteomes" id="UP000241890"/>
    </source>
</evidence>
<evidence type="ECO:0000313" key="2">
    <source>
        <dbReference type="EMBL" id="GBG35180.1"/>
    </source>
</evidence>
<protein>
    <submittedName>
        <fullName evidence="2">Uncharacterized protein</fullName>
    </submittedName>
</protein>
<dbReference type="Proteomes" id="UP000241890">
    <property type="component" value="Unassembled WGS sequence"/>
</dbReference>
<dbReference type="AlphaFoldDB" id="A0A2R5GWH4"/>
<evidence type="ECO:0000256" key="1">
    <source>
        <dbReference type="SAM" id="MobiDB-lite"/>
    </source>
</evidence>